<comment type="caution">
    <text evidence="15">The sequence shown here is derived from an EMBL/GenBank/DDBJ whole genome shotgun (WGS) entry which is preliminary data.</text>
</comment>
<comment type="pathway">
    <text evidence="8">Amino-acid biosynthesis; L-histidine biosynthesis; L-histidine from 5-phospho-alpha-D-ribose 1-diphosphate: step 9/9.</text>
</comment>
<dbReference type="CDD" id="cd06572">
    <property type="entry name" value="Histidinol_dh"/>
    <property type="match status" value="1"/>
</dbReference>
<feature type="binding site" evidence="8 12">
    <location>
        <position position="353"/>
    </location>
    <ligand>
        <name>substrate</name>
    </ligand>
</feature>
<dbReference type="Gene3D" id="1.20.5.1300">
    <property type="match status" value="1"/>
</dbReference>
<name>A0A3N9UEA0_9BACI</name>
<feature type="active site" description="Proton acceptor" evidence="8 10">
    <location>
        <position position="319"/>
    </location>
</feature>
<keyword evidence="8" id="KW-0028">Amino-acid biosynthesis</keyword>
<reference evidence="15 16" key="1">
    <citation type="journal article" date="2013" name="J. Microbiol.">
        <title>Lysinibacillus chungkukjangi sp. nov., isolated from Chungkukjang, Korean fermented soybean food.</title>
        <authorList>
            <person name="Kim S.J."/>
            <person name="Jang Y.H."/>
            <person name="Hamada M."/>
            <person name="Ahn J.H."/>
            <person name="Weon H.Y."/>
            <person name="Suzuki K."/>
            <person name="Whang K.S."/>
            <person name="Kwon S.W."/>
        </authorList>
    </citation>
    <scope>NUCLEOTIDE SEQUENCE [LARGE SCALE GENOMIC DNA]</scope>
    <source>
        <strain evidence="15 16">MCCC 1A12701</strain>
    </source>
</reference>
<feature type="active site" description="Proton acceptor" evidence="8 10">
    <location>
        <position position="320"/>
    </location>
</feature>
<feature type="binding site" evidence="8 13">
    <location>
        <position position="251"/>
    </location>
    <ligand>
        <name>Zn(2+)</name>
        <dbReference type="ChEBI" id="CHEBI:29105"/>
    </ligand>
</feature>
<evidence type="ECO:0000256" key="6">
    <source>
        <dbReference type="ARBA" id="ARBA00023002"/>
    </source>
</evidence>
<evidence type="ECO:0000313" key="16">
    <source>
        <dbReference type="Proteomes" id="UP000274033"/>
    </source>
</evidence>
<dbReference type="GO" id="GO:0000105">
    <property type="term" value="P:L-histidine biosynthetic process"/>
    <property type="evidence" value="ECO:0007669"/>
    <property type="project" value="UniProtKB-UniRule"/>
</dbReference>
<organism evidence="15 16">
    <name type="scientific">Lysinibacillus composti</name>
    <dbReference type="NCBI Taxonomy" id="720633"/>
    <lineage>
        <taxon>Bacteria</taxon>
        <taxon>Bacillati</taxon>
        <taxon>Bacillota</taxon>
        <taxon>Bacilli</taxon>
        <taxon>Bacillales</taxon>
        <taxon>Bacillaceae</taxon>
        <taxon>Lysinibacillus</taxon>
    </lineage>
</organism>
<evidence type="ECO:0000256" key="5">
    <source>
        <dbReference type="ARBA" id="ARBA00022833"/>
    </source>
</evidence>
<dbReference type="InterPro" id="IPR016161">
    <property type="entry name" value="Ald_DH/histidinol_DH"/>
</dbReference>
<dbReference type="InterPro" id="IPR001692">
    <property type="entry name" value="Histidinol_DH_CS"/>
</dbReference>
<evidence type="ECO:0000256" key="14">
    <source>
        <dbReference type="RuleBase" id="RU004175"/>
    </source>
</evidence>
<feature type="binding site" evidence="8 13">
    <location>
        <position position="353"/>
    </location>
    <ligand>
        <name>Zn(2+)</name>
        <dbReference type="ChEBI" id="CHEBI:29105"/>
    </ligand>
</feature>
<dbReference type="NCBIfam" id="TIGR00069">
    <property type="entry name" value="hisD"/>
    <property type="match status" value="1"/>
</dbReference>
<evidence type="ECO:0000256" key="9">
    <source>
        <dbReference type="PIRNR" id="PIRNR000099"/>
    </source>
</evidence>
<dbReference type="AlphaFoldDB" id="A0A3N9UEA0"/>
<evidence type="ECO:0000256" key="13">
    <source>
        <dbReference type="PIRSR" id="PIRSR000099-4"/>
    </source>
</evidence>
<evidence type="ECO:0000256" key="2">
    <source>
        <dbReference type="ARBA" id="ARBA00010178"/>
    </source>
</evidence>
<dbReference type="GO" id="GO:0004399">
    <property type="term" value="F:histidinol dehydrogenase activity"/>
    <property type="evidence" value="ECO:0007669"/>
    <property type="project" value="UniProtKB-UniRule"/>
</dbReference>
<feature type="binding site" evidence="8 12">
    <location>
        <position position="412"/>
    </location>
    <ligand>
        <name>substrate</name>
    </ligand>
</feature>
<keyword evidence="5 8" id="KW-0862">Zinc</keyword>
<dbReference type="EC" id="1.1.1.23" evidence="3 8"/>
<feature type="binding site" evidence="8 12">
    <location>
        <position position="229"/>
    </location>
    <ligand>
        <name>substrate</name>
    </ligand>
</feature>
<feature type="binding site" evidence="8 11">
    <location>
        <position position="121"/>
    </location>
    <ligand>
        <name>NAD(+)</name>
        <dbReference type="ChEBI" id="CHEBI:57540"/>
    </ligand>
</feature>
<feature type="binding site" evidence="8 11">
    <location>
        <position position="206"/>
    </location>
    <ligand>
        <name>NAD(+)</name>
        <dbReference type="ChEBI" id="CHEBI:57540"/>
    </ligand>
</feature>
<protein>
    <recommendedName>
        <fullName evidence="3 8">Histidinol dehydrogenase</fullName>
        <shortName evidence="8">HDH</shortName>
        <ecNumber evidence="3 8">1.1.1.23</ecNumber>
    </recommendedName>
</protein>
<feature type="binding site" evidence="8 11">
    <location>
        <position position="183"/>
    </location>
    <ligand>
        <name>NAD(+)</name>
        <dbReference type="ChEBI" id="CHEBI:57540"/>
    </ligand>
</feature>
<dbReference type="PIRSF" id="PIRSF000099">
    <property type="entry name" value="Histidinol_dh"/>
    <property type="match status" value="1"/>
</dbReference>
<dbReference type="HAMAP" id="MF_01024">
    <property type="entry name" value="HisD"/>
    <property type="match status" value="1"/>
</dbReference>
<comment type="similarity">
    <text evidence="2 8 9 14">Belongs to the histidinol dehydrogenase family.</text>
</comment>
<dbReference type="Pfam" id="PF00815">
    <property type="entry name" value="Histidinol_dh"/>
    <property type="match status" value="1"/>
</dbReference>
<dbReference type="PRINTS" id="PR00083">
    <property type="entry name" value="HOLDHDRGNASE"/>
</dbReference>
<feature type="binding site" evidence="8 12">
    <location>
        <position position="320"/>
    </location>
    <ligand>
        <name>substrate</name>
    </ligand>
</feature>
<dbReference type="InterPro" id="IPR012131">
    <property type="entry name" value="Hstdl_DH"/>
</dbReference>
<dbReference type="GO" id="GO:0008270">
    <property type="term" value="F:zinc ion binding"/>
    <property type="evidence" value="ECO:0007669"/>
    <property type="project" value="UniProtKB-UniRule"/>
</dbReference>
<dbReference type="EMBL" id="RRCT01000008">
    <property type="protein sequence ID" value="RQW74580.1"/>
    <property type="molecule type" value="Genomic_DNA"/>
</dbReference>
<dbReference type="GO" id="GO:0005829">
    <property type="term" value="C:cytosol"/>
    <property type="evidence" value="ECO:0007669"/>
    <property type="project" value="TreeGrafter"/>
</dbReference>
<comment type="function">
    <text evidence="1 8">Catalyzes the sequential NAD-dependent oxidations of L-histidinol to L-histidinaldehyde and then to L-histidine.</text>
</comment>
<feature type="binding site" evidence="8 13">
    <location>
        <position position="254"/>
    </location>
    <ligand>
        <name>Zn(2+)</name>
        <dbReference type="ChEBI" id="CHEBI:29105"/>
    </ligand>
</feature>
<evidence type="ECO:0000256" key="11">
    <source>
        <dbReference type="PIRSR" id="PIRSR000099-2"/>
    </source>
</evidence>
<keyword evidence="8" id="KW-0368">Histidine biosynthesis</keyword>
<evidence type="ECO:0000256" key="4">
    <source>
        <dbReference type="ARBA" id="ARBA00022723"/>
    </source>
</evidence>
<feature type="binding site" evidence="8 12">
    <location>
        <position position="251"/>
    </location>
    <ligand>
        <name>substrate</name>
    </ligand>
</feature>
<evidence type="ECO:0000313" key="15">
    <source>
        <dbReference type="EMBL" id="RQW74580.1"/>
    </source>
</evidence>
<evidence type="ECO:0000256" key="3">
    <source>
        <dbReference type="ARBA" id="ARBA00012965"/>
    </source>
</evidence>
<accession>A0A3N9UEA0</accession>
<evidence type="ECO:0000256" key="10">
    <source>
        <dbReference type="PIRSR" id="PIRSR000099-1"/>
    </source>
</evidence>
<evidence type="ECO:0000256" key="12">
    <source>
        <dbReference type="PIRSR" id="PIRSR000099-3"/>
    </source>
</evidence>
<dbReference type="OrthoDB" id="9805269at2"/>
<comment type="catalytic activity">
    <reaction evidence="7 8">
        <text>L-histidinol + 2 NAD(+) + H2O = L-histidine + 2 NADH + 3 H(+)</text>
        <dbReference type="Rhea" id="RHEA:20641"/>
        <dbReference type="ChEBI" id="CHEBI:15377"/>
        <dbReference type="ChEBI" id="CHEBI:15378"/>
        <dbReference type="ChEBI" id="CHEBI:57540"/>
        <dbReference type="ChEBI" id="CHEBI:57595"/>
        <dbReference type="ChEBI" id="CHEBI:57699"/>
        <dbReference type="ChEBI" id="CHEBI:57945"/>
        <dbReference type="EC" id="1.1.1.23"/>
    </reaction>
</comment>
<dbReference type="FunFam" id="3.40.50.1980:FF:000001">
    <property type="entry name" value="Histidinol dehydrogenase"/>
    <property type="match status" value="1"/>
</dbReference>
<dbReference type="RefSeq" id="WP_124764367.1">
    <property type="nucleotide sequence ID" value="NZ_JAFBDY010000007.1"/>
</dbReference>
<evidence type="ECO:0000256" key="1">
    <source>
        <dbReference type="ARBA" id="ARBA00003850"/>
    </source>
</evidence>
<dbReference type="PANTHER" id="PTHR21256">
    <property type="entry name" value="HISTIDINOL DEHYDROGENASE HDH"/>
    <property type="match status" value="1"/>
</dbReference>
<gene>
    <name evidence="8 15" type="primary">hisD</name>
    <name evidence="15" type="ORF">EBB45_10110</name>
</gene>
<dbReference type="Proteomes" id="UP000274033">
    <property type="component" value="Unassembled WGS sequence"/>
</dbReference>
<evidence type="ECO:0000256" key="8">
    <source>
        <dbReference type="HAMAP-Rule" id="MF_01024"/>
    </source>
</evidence>
<feature type="binding site" evidence="8 12">
    <location>
        <position position="254"/>
    </location>
    <ligand>
        <name>substrate</name>
    </ligand>
</feature>
<feature type="binding site" evidence="8 13">
    <location>
        <position position="412"/>
    </location>
    <ligand>
        <name>Zn(2+)</name>
        <dbReference type="ChEBI" id="CHEBI:29105"/>
    </ligand>
</feature>
<sequence length="426" mass="46457">MNITKLTNTISLKRQLESGNEEQLRTVRNVLQDVREHGDDALRKYTEMWDGVKIDNFRVTEQEIEEAVNSFDPQLKKDLEEAADNIRYYHEQQKREGYQLPLADGSWLAQRITPLDAVGLYVPGGSAAYPSSVLMNVIPAQVAGVKRIIITSPAGKDGKLPAAVLVSAAILGITEIYKVGGAQAIGALAYGTETILPVDKITGPGNIFVALAKREVFGEVAIDMIAGPSEICVLADETAYADEVAADLLSQAEHDALACAVLITTSEKLAEEVSQQVESQLSQLPREAIARKAIENFGQIYIAETMTQAIEAVNSLAPEHLEIVTKNAEEDSLQVQHAGAIFLGRYSSEPVGDYFAGTNHVLPTNSTARFASGLNVDDFIKRTSVVYYSEKTWEQNAPKIARLARMEGLEGHARAVESRGWTKGEE</sequence>
<dbReference type="PROSITE" id="PS00611">
    <property type="entry name" value="HISOL_DEHYDROGENASE"/>
    <property type="match status" value="1"/>
</dbReference>
<dbReference type="GO" id="GO:0051287">
    <property type="term" value="F:NAD binding"/>
    <property type="evidence" value="ECO:0007669"/>
    <property type="project" value="InterPro"/>
</dbReference>
<proteinExistence type="inferred from homology"/>
<feature type="binding site" evidence="8 12">
    <location>
        <position position="407"/>
    </location>
    <ligand>
        <name>substrate</name>
    </ligand>
</feature>
<evidence type="ECO:0000256" key="7">
    <source>
        <dbReference type="ARBA" id="ARBA00049489"/>
    </source>
</evidence>
<keyword evidence="6 8" id="KW-0560">Oxidoreductase</keyword>
<dbReference type="UniPathway" id="UPA00031">
    <property type="reaction ID" value="UER00014"/>
</dbReference>
<dbReference type="PANTHER" id="PTHR21256:SF2">
    <property type="entry name" value="HISTIDINE BIOSYNTHESIS TRIFUNCTIONAL PROTEIN"/>
    <property type="match status" value="1"/>
</dbReference>
<dbReference type="InterPro" id="IPR022695">
    <property type="entry name" value="Histidinol_DH_monofunct"/>
</dbReference>
<keyword evidence="8 11" id="KW-0520">NAD</keyword>
<comment type="cofactor">
    <cofactor evidence="8 13">
        <name>Zn(2+)</name>
        <dbReference type="ChEBI" id="CHEBI:29105"/>
    </cofactor>
    <text evidence="8 13">Binds 1 zinc ion per subunit.</text>
</comment>
<keyword evidence="4 8" id="KW-0479">Metal-binding</keyword>
<dbReference type="Gene3D" id="3.40.50.1980">
    <property type="entry name" value="Nitrogenase molybdenum iron protein domain"/>
    <property type="match status" value="2"/>
</dbReference>
<dbReference type="FunFam" id="3.40.50.1980:FF:000026">
    <property type="entry name" value="Histidinol dehydrogenase"/>
    <property type="match status" value="1"/>
</dbReference>
<keyword evidence="16" id="KW-1185">Reference proteome</keyword>
<dbReference type="SUPFAM" id="SSF53720">
    <property type="entry name" value="ALDH-like"/>
    <property type="match status" value="1"/>
</dbReference>